<dbReference type="SUPFAM" id="SSF51735">
    <property type="entry name" value="NAD(P)-binding Rossmann-fold domains"/>
    <property type="match status" value="1"/>
</dbReference>
<accession>A0A7V0MZU0</accession>
<keyword evidence="3 6" id="KW-0560">Oxidoreductase</keyword>
<keyword evidence="2 4" id="KW-0862">Zinc</keyword>
<dbReference type="SUPFAM" id="SSF50129">
    <property type="entry name" value="GroES-like"/>
    <property type="match status" value="1"/>
</dbReference>
<organism evidence="6">
    <name type="scientific">Aerophobetes bacterium</name>
    <dbReference type="NCBI Taxonomy" id="2030807"/>
    <lineage>
        <taxon>Bacteria</taxon>
        <taxon>Candidatus Aerophobota</taxon>
    </lineage>
</organism>
<dbReference type="InterPro" id="IPR050129">
    <property type="entry name" value="Zn_alcohol_dh"/>
</dbReference>
<dbReference type="InterPro" id="IPR011032">
    <property type="entry name" value="GroES-like_sf"/>
</dbReference>
<dbReference type="PANTHER" id="PTHR43401">
    <property type="entry name" value="L-THREONINE 3-DEHYDROGENASE"/>
    <property type="match status" value="1"/>
</dbReference>
<proteinExistence type="inferred from homology"/>
<dbReference type="PANTHER" id="PTHR43401:SF2">
    <property type="entry name" value="L-THREONINE 3-DEHYDROGENASE"/>
    <property type="match status" value="1"/>
</dbReference>
<sequence length="346" mass="37862">MKALVKTKKDVGLEYQDIPVPRPGRKDVLVKVKASAICGSDIKIYEWVPWCENVIKSLPIIPGHECAGEVVEVGEEVKEIKVGDKVAAETHVPCGVCWQCRHNRPHTCEKMQLFGHTINGCFAEYSLIPEVSTRKIPDSISFDEGCLLEPMGIPFRAVEEGEVKGEAVVVIGCGPIGQFAISFSKIMGAEKIIGIDVNEKRLNIARKMGATHLINPETDSVVRKVKNLTRDYGGGAGVVIEASGNTAALKDAFGYIRIGGKIFMIGHLQDPLTIDTSPDIVLKEVQIKGLFGRKIWSTWDKTEKLLTSGKMNLAPVITHRFPLSEFEKAFEVALSGEGCKVLLIPD</sequence>
<keyword evidence="1 4" id="KW-0479">Metal-binding</keyword>
<gene>
    <name evidence="6" type="primary">tdh</name>
    <name evidence="6" type="ORF">ENG47_00560</name>
</gene>
<dbReference type="InterPro" id="IPR002328">
    <property type="entry name" value="ADH_Zn_CS"/>
</dbReference>
<evidence type="ECO:0000259" key="5">
    <source>
        <dbReference type="SMART" id="SM00829"/>
    </source>
</evidence>
<dbReference type="Gene3D" id="3.90.180.10">
    <property type="entry name" value="Medium-chain alcohol dehydrogenases, catalytic domain"/>
    <property type="match status" value="1"/>
</dbReference>
<dbReference type="GO" id="GO:0008270">
    <property type="term" value="F:zinc ion binding"/>
    <property type="evidence" value="ECO:0007669"/>
    <property type="project" value="InterPro"/>
</dbReference>
<dbReference type="EMBL" id="DRBC01000036">
    <property type="protein sequence ID" value="HDN84232.1"/>
    <property type="molecule type" value="Genomic_DNA"/>
</dbReference>
<protein>
    <submittedName>
        <fullName evidence="6">L-threonine 3-dehydrogenase</fullName>
        <ecNumber evidence="6">1.1.1.103</ecNumber>
    </submittedName>
</protein>
<dbReference type="EC" id="1.1.1.103" evidence="6"/>
<dbReference type="Pfam" id="PF08240">
    <property type="entry name" value="ADH_N"/>
    <property type="match status" value="1"/>
</dbReference>
<dbReference type="Proteomes" id="UP000885660">
    <property type="component" value="Unassembled WGS sequence"/>
</dbReference>
<dbReference type="InterPro" id="IPR020843">
    <property type="entry name" value="ER"/>
</dbReference>
<evidence type="ECO:0000256" key="2">
    <source>
        <dbReference type="ARBA" id="ARBA00022833"/>
    </source>
</evidence>
<comment type="cofactor">
    <cofactor evidence="4">
        <name>Zn(2+)</name>
        <dbReference type="ChEBI" id="CHEBI:29105"/>
    </cofactor>
</comment>
<dbReference type="PROSITE" id="PS00059">
    <property type="entry name" value="ADH_ZINC"/>
    <property type="match status" value="1"/>
</dbReference>
<evidence type="ECO:0000256" key="3">
    <source>
        <dbReference type="ARBA" id="ARBA00023002"/>
    </source>
</evidence>
<dbReference type="Pfam" id="PF00107">
    <property type="entry name" value="ADH_zinc_N"/>
    <property type="match status" value="1"/>
</dbReference>
<dbReference type="Gene3D" id="3.40.50.720">
    <property type="entry name" value="NAD(P)-binding Rossmann-like Domain"/>
    <property type="match status" value="1"/>
</dbReference>
<dbReference type="InterPro" id="IPR036291">
    <property type="entry name" value="NAD(P)-bd_dom_sf"/>
</dbReference>
<evidence type="ECO:0000256" key="4">
    <source>
        <dbReference type="RuleBase" id="RU361277"/>
    </source>
</evidence>
<reference evidence="6" key="1">
    <citation type="journal article" date="2020" name="mSystems">
        <title>Genome- and Community-Level Interaction Insights into Carbon Utilization and Element Cycling Functions of Hydrothermarchaeota in Hydrothermal Sediment.</title>
        <authorList>
            <person name="Zhou Z."/>
            <person name="Liu Y."/>
            <person name="Xu W."/>
            <person name="Pan J."/>
            <person name="Luo Z.H."/>
            <person name="Li M."/>
        </authorList>
    </citation>
    <scope>NUCLEOTIDE SEQUENCE [LARGE SCALE GENOMIC DNA]</scope>
    <source>
        <strain evidence="6">HyVt-219</strain>
    </source>
</reference>
<dbReference type="InterPro" id="IPR013149">
    <property type="entry name" value="ADH-like_C"/>
</dbReference>
<comment type="caution">
    <text evidence="6">The sequence shown here is derived from an EMBL/GenBank/DDBJ whole genome shotgun (WGS) entry which is preliminary data.</text>
</comment>
<evidence type="ECO:0000313" key="6">
    <source>
        <dbReference type="EMBL" id="HDN84232.1"/>
    </source>
</evidence>
<dbReference type="SMART" id="SM00829">
    <property type="entry name" value="PKS_ER"/>
    <property type="match status" value="1"/>
</dbReference>
<name>A0A7V0MZU0_UNCAE</name>
<dbReference type="GO" id="GO:0008743">
    <property type="term" value="F:L-threonine 3-dehydrogenase activity"/>
    <property type="evidence" value="ECO:0007669"/>
    <property type="project" value="UniProtKB-EC"/>
</dbReference>
<comment type="similarity">
    <text evidence="4">Belongs to the zinc-containing alcohol dehydrogenase family.</text>
</comment>
<dbReference type="AlphaFoldDB" id="A0A7V0MZU0"/>
<dbReference type="InterPro" id="IPR013154">
    <property type="entry name" value="ADH-like_N"/>
</dbReference>
<feature type="domain" description="Enoyl reductase (ER)" evidence="5">
    <location>
        <begin position="10"/>
        <end position="343"/>
    </location>
</feature>
<evidence type="ECO:0000256" key="1">
    <source>
        <dbReference type="ARBA" id="ARBA00022723"/>
    </source>
</evidence>